<organism evidence="1 2">
    <name type="scientific">Thioalkalivibrio versutus</name>
    <dbReference type="NCBI Taxonomy" id="106634"/>
    <lineage>
        <taxon>Bacteria</taxon>
        <taxon>Pseudomonadati</taxon>
        <taxon>Pseudomonadota</taxon>
        <taxon>Gammaproteobacteria</taxon>
        <taxon>Chromatiales</taxon>
        <taxon>Ectothiorhodospiraceae</taxon>
        <taxon>Thioalkalivibrio</taxon>
    </lineage>
</organism>
<dbReference type="Proteomes" id="UP000064201">
    <property type="component" value="Chromosome"/>
</dbReference>
<dbReference type="PATRIC" id="fig|106634.4.peg.244"/>
<reference evidence="1 2" key="1">
    <citation type="submission" date="2015-04" db="EMBL/GenBank/DDBJ databases">
        <title>Complete Sequence for the Genome of the Thioalkalivibrio versutus D301.</title>
        <authorList>
            <person name="Mu T."/>
            <person name="Zhou J."/>
            <person name="Xu X."/>
        </authorList>
    </citation>
    <scope>NUCLEOTIDE SEQUENCE [LARGE SCALE GENOMIC DNA]</scope>
    <source>
        <strain evidence="1 2">D301</strain>
    </source>
</reference>
<accession>A0A0G3G3G3</accession>
<dbReference type="STRING" id="106634.TVD_01190"/>
<proteinExistence type="predicted"/>
<dbReference type="InterPro" id="IPR016755">
    <property type="entry name" value="UCP019302"/>
</dbReference>
<evidence type="ECO:0000313" key="2">
    <source>
        <dbReference type="Proteomes" id="UP000064201"/>
    </source>
</evidence>
<evidence type="ECO:0000313" key="1">
    <source>
        <dbReference type="EMBL" id="AKJ94067.1"/>
    </source>
</evidence>
<dbReference type="AlphaFoldDB" id="A0A0G3G3G3"/>
<protein>
    <recommendedName>
        <fullName evidence="3">DUF2322 domain-containing protein</fullName>
    </recommendedName>
</protein>
<dbReference type="RefSeq" id="WP_018938908.1">
    <property type="nucleotide sequence ID" value="NZ_CP011367.1"/>
</dbReference>
<dbReference type="OrthoDB" id="7596112at2"/>
<keyword evidence="2" id="KW-1185">Reference proteome</keyword>
<dbReference type="KEGG" id="tvr:TVD_01190"/>
<dbReference type="Pfam" id="PF10084">
    <property type="entry name" value="DUF2322"/>
    <property type="match status" value="1"/>
</dbReference>
<name>A0A0G3G3G3_9GAMM</name>
<gene>
    <name evidence="1" type="ORF">TVD_01190</name>
</gene>
<sequence length="105" mass="11479">MSKKLPDVSNIERLELFGEDYNPTATIENVEGQSLSLQIYYQLALDFGGIGPKAANSGLLMYGSHADDARANPGKHPNIDRLIDVLNNDFYLSVKAVPKRSNQAG</sequence>
<dbReference type="EMBL" id="CP011367">
    <property type="protein sequence ID" value="AKJ94067.1"/>
    <property type="molecule type" value="Genomic_DNA"/>
</dbReference>
<evidence type="ECO:0008006" key="3">
    <source>
        <dbReference type="Google" id="ProtNLM"/>
    </source>
</evidence>